<dbReference type="Proteomes" id="UP000184267">
    <property type="component" value="Unassembled WGS sequence"/>
</dbReference>
<gene>
    <name evidence="1" type="ORF">TRAPUB_11057</name>
</gene>
<dbReference type="EMBL" id="MNAD01000489">
    <property type="protein sequence ID" value="OJT12407.1"/>
    <property type="molecule type" value="Genomic_DNA"/>
</dbReference>
<comment type="caution">
    <text evidence="1">The sequence shown here is derived from an EMBL/GenBank/DDBJ whole genome shotgun (WGS) entry which is preliminary data.</text>
</comment>
<name>A0A1M2VXS9_TRAPU</name>
<protein>
    <recommendedName>
        <fullName evidence="3">F-box domain-containing protein</fullName>
    </recommendedName>
</protein>
<evidence type="ECO:0008006" key="3">
    <source>
        <dbReference type="Google" id="ProtNLM"/>
    </source>
</evidence>
<organism evidence="1 2">
    <name type="scientific">Trametes pubescens</name>
    <name type="common">White-rot fungus</name>
    <dbReference type="NCBI Taxonomy" id="154538"/>
    <lineage>
        <taxon>Eukaryota</taxon>
        <taxon>Fungi</taxon>
        <taxon>Dikarya</taxon>
        <taxon>Basidiomycota</taxon>
        <taxon>Agaricomycotina</taxon>
        <taxon>Agaricomycetes</taxon>
        <taxon>Polyporales</taxon>
        <taxon>Polyporaceae</taxon>
        <taxon>Trametes</taxon>
    </lineage>
</organism>
<dbReference type="InterPro" id="IPR032675">
    <property type="entry name" value="LRR_dom_sf"/>
</dbReference>
<evidence type="ECO:0000313" key="2">
    <source>
        <dbReference type="Proteomes" id="UP000184267"/>
    </source>
</evidence>
<dbReference type="STRING" id="154538.A0A1M2VXS9"/>
<keyword evidence="2" id="KW-1185">Reference proteome</keyword>
<dbReference type="OrthoDB" id="2757320at2759"/>
<sequence length="572" mass="63131">MTSVALNAEIVSSIASFAYWGTNRPGVPLDLRAVLALALTCRAFLDPALDQLWRRQLTLFNLAKTLPSNAWEVYEDDKTKLDKTQRLIKTTRIIVPKDWTRFNYYAAKIKELGYDPRAPFGTTELAPPTQRTEGISLEFFTSMIIVRAPYELVPHVRRLRWTAHESLLGIRPHVYTFLNAPLAALALEFPAHAEPPTQYYADAVFVKWTLQAVAEQCLAVREVDLTWTQFEGYAGALSEFLRAVGPRLHAFVANVQAWKEEDLARLAGLPELRRTRLYLEGTAFPWLVHADALPPFSSLVDLTLDAPSLDHCTAFFRALGPCRLEKLSVNTGERPSTSMVQEFCTTLAACCTSSALRALSLSDTGGDSAATPARADCFITNETLLPLTSFPGLRAFKLDLSGLCALDDLFPTKHLPAWPALEALSLGATHGWGQRPALTFTGLAHIVQLCPMLEEVCVAIDASRDTVPPGAQPNERMVAIDLVDSYIPQSEAGAVALSRNLAELFPELEHISAKIREVKEPGHTEAMQEGVSATTEGSGLATKEFWREVEKQVATFVITVCPELRDVAQVTW</sequence>
<accession>A0A1M2VXS9</accession>
<dbReference type="Gene3D" id="3.80.10.10">
    <property type="entry name" value="Ribonuclease Inhibitor"/>
    <property type="match status" value="1"/>
</dbReference>
<evidence type="ECO:0000313" key="1">
    <source>
        <dbReference type="EMBL" id="OJT12407.1"/>
    </source>
</evidence>
<proteinExistence type="predicted"/>
<dbReference type="AlphaFoldDB" id="A0A1M2VXS9"/>
<dbReference type="OMA" id="RWTAHES"/>
<reference evidence="1 2" key="1">
    <citation type="submission" date="2016-10" db="EMBL/GenBank/DDBJ databases">
        <title>Genome sequence of the basidiomycete white-rot fungus Trametes pubescens.</title>
        <authorList>
            <person name="Makela M.R."/>
            <person name="Granchi Z."/>
            <person name="Peng M."/>
            <person name="De Vries R.P."/>
            <person name="Grigoriev I."/>
            <person name="Riley R."/>
            <person name="Hilden K."/>
        </authorList>
    </citation>
    <scope>NUCLEOTIDE SEQUENCE [LARGE SCALE GENOMIC DNA]</scope>
    <source>
        <strain evidence="1 2">FBCC735</strain>
    </source>
</reference>
<dbReference type="SUPFAM" id="SSF52047">
    <property type="entry name" value="RNI-like"/>
    <property type="match status" value="1"/>
</dbReference>